<gene>
    <name evidence="1" type="ORF">GD627_09935</name>
</gene>
<protein>
    <submittedName>
        <fullName evidence="1">DUF695 domain-containing protein</fullName>
    </submittedName>
</protein>
<dbReference type="Proteomes" id="UP000326852">
    <property type="component" value="Unassembled WGS sequence"/>
</dbReference>
<sequence>MGIFSRRVDQPVPMHPVTAFWQWWSLEGADRFTAAADTGQWDSPAREMGEHLAAVHPDLAWDTAAGRSARHLLAVSSGGDAALRRIAEQWLRAAPAPDGIWEYAAARQPVADIGSKALTIEDRTVDFRDLRFDITEDPGGARLHVDVCHPEFPRLGDRGAQQVAFLALDWTLGEDGVERWVGGVRTSGSAATATASVSDLSAAAAGLAAREREGSWVLMEAAGPAGERIIAKARRPLRWIDYPLLDLHTEVHLSYGSRQEDGLPAQDALDGLRRIEDGISAALGPRGILVAQETAGGTRVLHYYSDSEDANGGGALEAAARAAGGEARHTPDPGWKRVRRFS</sequence>
<comment type="caution">
    <text evidence="1">The sequence shown here is derived from an EMBL/GenBank/DDBJ whole genome shotgun (WGS) entry which is preliminary data.</text>
</comment>
<proteinExistence type="predicted"/>
<evidence type="ECO:0000313" key="1">
    <source>
        <dbReference type="EMBL" id="KAD3633138.1"/>
    </source>
</evidence>
<organism evidence="1 2">
    <name type="scientific">Arthrobacter yangruifuii</name>
    <dbReference type="NCBI Taxonomy" id="2606616"/>
    <lineage>
        <taxon>Bacteria</taxon>
        <taxon>Bacillati</taxon>
        <taxon>Actinomycetota</taxon>
        <taxon>Actinomycetes</taxon>
        <taxon>Micrococcales</taxon>
        <taxon>Micrococcaceae</taxon>
        <taxon>Arthrobacter</taxon>
    </lineage>
</organism>
<dbReference type="AlphaFoldDB" id="A0A5N6MK77"/>
<accession>A0A5N6MK77</accession>
<dbReference type="RefSeq" id="WP_152272350.1">
    <property type="nucleotide sequence ID" value="NZ_VTFX01000004.1"/>
</dbReference>
<evidence type="ECO:0000313" key="2">
    <source>
        <dbReference type="Proteomes" id="UP000326852"/>
    </source>
</evidence>
<reference evidence="1 2" key="1">
    <citation type="submission" date="2019-08" db="EMBL/GenBank/DDBJ databases">
        <title>Arthrobacter sp. nov., isolated from plateau pika and Tibetan wild ass.</title>
        <authorList>
            <person name="Ge Y."/>
        </authorList>
    </citation>
    <scope>NUCLEOTIDE SEQUENCE [LARGE SCALE GENOMIC DNA]</scope>
    <source>
        <strain evidence="1 2">785</strain>
    </source>
</reference>
<name>A0A5N6MK77_9MICC</name>
<keyword evidence="2" id="KW-1185">Reference proteome</keyword>
<dbReference type="EMBL" id="VTFX01000004">
    <property type="protein sequence ID" value="KAD3633138.1"/>
    <property type="molecule type" value="Genomic_DNA"/>
</dbReference>